<dbReference type="AlphaFoldDB" id="A0A2U3QH97"/>
<accession>A0A2U3QH97</accession>
<evidence type="ECO:0000313" key="1">
    <source>
        <dbReference type="EMBL" id="SPQ00768.1"/>
    </source>
</evidence>
<proteinExistence type="predicted"/>
<dbReference type="EMBL" id="OUUY01000078">
    <property type="protein sequence ID" value="SPQ00768.1"/>
    <property type="molecule type" value="Genomic_DNA"/>
</dbReference>
<sequence>MLQRRIALFHIGRSDFFLHRNRHISYRGMRFSLIYCRAPVMYHMKNVLIAPSTYAKQS</sequence>
<organism evidence="1 2">
    <name type="scientific">Candidatus Sulfobium mesophilum</name>
    <dbReference type="NCBI Taxonomy" id="2016548"/>
    <lineage>
        <taxon>Bacteria</taxon>
        <taxon>Pseudomonadati</taxon>
        <taxon>Nitrospirota</taxon>
        <taxon>Nitrospiria</taxon>
        <taxon>Nitrospirales</taxon>
        <taxon>Nitrospiraceae</taxon>
        <taxon>Candidatus Sulfobium</taxon>
    </lineage>
</organism>
<reference evidence="2" key="1">
    <citation type="submission" date="2018-03" db="EMBL/GenBank/DDBJ databases">
        <authorList>
            <person name="Zecchin S."/>
        </authorList>
    </citation>
    <scope>NUCLEOTIDE SEQUENCE [LARGE SCALE GENOMIC DNA]</scope>
</reference>
<evidence type="ECO:0000313" key="2">
    <source>
        <dbReference type="Proteomes" id="UP000245125"/>
    </source>
</evidence>
<keyword evidence="2" id="KW-1185">Reference proteome</keyword>
<dbReference type="Proteomes" id="UP000245125">
    <property type="component" value="Unassembled WGS sequence"/>
</dbReference>
<protein>
    <submittedName>
        <fullName evidence="1">Uncharacterized protein</fullName>
    </submittedName>
</protein>
<gene>
    <name evidence="1" type="ORF">NBG4_320015</name>
</gene>
<name>A0A2U3QH97_9BACT</name>